<gene>
    <name evidence="2" type="ORF">M6B38_195850</name>
</gene>
<evidence type="ECO:0000313" key="2">
    <source>
        <dbReference type="EMBL" id="KAJ6801738.1"/>
    </source>
</evidence>
<name>A0AAX6ECE5_IRIPA</name>
<organism evidence="2 3">
    <name type="scientific">Iris pallida</name>
    <name type="common">Sweet iris</name>
    <dbReference type="NCBI Taxonomy" id="29817"/>
    <lineage>
        <taxon>Eukaryota</taxon>
        <taxon>Viridiplantae</taxon>
        <taxon>Streptophyta</taxon>
        <taxon>Embryophyta</taxon>
        <taxon>Tracheophyta</taxon>
        <taxon>Spermatophyta</taxon>
        <taxon>Magnoliopsida</taxon>
        <taxon>Liliopsida</taxon>
        <taxon>Asparagales</taxon>
        <taxon>Iridaceae</taxon>
        <taxon>Iridoideae</taxon>
        <taxon>Irideae</taxon>
        <taxon>Iris</taxon>
    </lineage>
</organism>
<reference evidence="2" key="1">
    <citation type="journal article" date="2023" name="GigaByte">
        <title>Genome assembly of the bearded iris, Iris pallida Lam.</title>
        <authorList>
            <person name="Bruccoleri R.E."/>
            <person name="Oakeley E.J."/>
            <person name="Faust A.M.E."/>
            <person name="Altorfer M."/>
            <person name="Dessus-Babus S."/>
            <person name="Burckhardt D."/>
            <person name="Oertli M."/>
            <person name="Naumann U."/>
            <person name="Petersen F."/>
            <person name="Wong J."/>
        </authorList>
    </citation>
    <scope>NUCLEOTIDE SEQUENCE</scope>
    <source>
        <strain evidence="2">GSM-AAB239-AS_SAM_17_03QT</strain>
    </source>
</reference>
<evidence type="ECO:0000313" key="3">
    <source>
        <dbReference type="Proteomes" id="UP001140949"/>
    </source>
</evidence>
<protein>
    <submittedName>
        <fullName evidence="2">Uncharacterized protein</fullName>
    </submittedName>
</protein>
<dbReference type="EMBL" id="JANAVB010037620">
    <property type="protein sequence ID" value="KAJ6801738.1"/>
    <property type="molecule type" value="Genomic_DNA"/>
</dbReference>
<feature type="compositionally biased region" description="Basic residues" evidence="1">
    <location>
        <begin position="1"/>
        <end position="21"/>
    </location>
</feature>
<comment type="caution">
    <text evidence="2">The sequence shown here is derived from an EMBL/GenBank/DDBJ whole genome shotgun (WGS) entry which is preliminary data.</text>
</comment>
<dbReference type="AlphaFoldDB" id="A0AAX6ECE5"/>
<feature type="region of interest" description="Disordered" evidence="1">
    <location>
        <begin position="52"/>
        <end position="119"/>
    </location>
</feature>
<keyword evidence="3" id="KW-1185">Reference proteome</keyword>
<accession>A0AAX6ECE5</accession>
<dbReference type="Proteomes" id="UP001140949">
    <property type="component" value="Unassembled WGS sequence"/>
</dbReference>
<reference evidence="2" key="2">
    <citation type="submission" date="2023-04" db="EMBL/GenBank/DDBJ databases">
        <authorList>
            <person name="Bruccoleri R.E."/>
            <person name="Oakeley E.J."/>
            <person name="Faust A.-M."/>
            <person name="Dessus-Babus S."/>
            <person name="Altorfer M."/>
            <person name="Burckhardt D."/>
            <person name="Oertli M."/>
            <person name="Naumann U."/>
            <person name="Petersen F."/>
            <person name="Wong J."/>
        </authorList>
    </citation>
    <scope>NUCLEOTIDE SEQUENCE</scope>
    <source>
        <strain evidence="2">GSM-AAB239-AS_SAM_17_03QT</strain>
        <tissue evidence="2">Leaf</tissue>
    </source>
</reference>
<sequence length="119" mass="13222">MKKNKEKKKYDRRSRGSRRNTHWPEVTSIHARDDVVVRRRGGQDVLRWRCRWSLGSGGGGTIPRPDRDERHGRSGKNAAESVAPRQGTGKENVGRRRSRRLGAGSSHAVADGVLKAGDG</sequence>
<feature type="region of interest" description="Disordered" evidence="1">
    <location>
        <begin position="1"/>
        <end position="30"/>
    </location>
</feature>
<evidence type="ECO:0000256" key="1">
    <source>
        <dbReference type="SAM" id="MobiDB-lite"/>
    </source>
</evidence>
<proteinExistence type="predicted"/>